<feature type="compositionally biased region" description="Basic and acidic residues" evidence="1">
    <location>
        <begin position="34"/>
        <end position="47"/>
    </location>
</feature>
<evidence type="ECO:0000256" key="1">
    <source>
        <dbReference type="SAM" id="MobiDB-lite"/>
    </source>
</evidence>
<accession>A0AAW0AQJ3</accession>
<name>A0AAW0AQJ3_9AGAR</name>
<protein>
    <submittedName>
        <fullName evidence="2">Uncharacterized protein</fullName>
    </submittedName>
</protein>
<reference evidence="2 3" key="1">
    <citation type="journal article" date="2024" name="J Genomics">
        <title>Draft genome sequencing and assembly of Favolaschia claudopus CIRM-BRFM 2984 isolated from oak limbs.</title>
        <authorList>
            <person name="Navarro D."/>
            <person name="Drula E."/>
            <person name="Chaduli D."/>
            <person name="Cazenave R."/>
            <person name="Ahrendt S."/>
            <person name="Wang J."/>
            <person name="Lipzen A."/>
            <person name="Daum C."/>
            <person name="Barry K."/>
            <person name="Grigoriev I.V."/>
            <person name="Favel A."/>
            <person name="Rosso M.N."/>
            <person name="Martin F."/>
        </authorList>
    </citation>
    <scope>NUCLEOTIDE SEQUENCE [LARGE SCALE GENOMIC DNA]</scope>
    <source>
        <strain evidence="2 3">CIRM-BRFM 2984</strain>
    </source>
</reference>
<dbReference type="EMBL" id="JAWWNJ010000056">
    <property type="protein sequence ID" value="KAK7014659.1"/>
    <property type="molecule type" value="Genomic_DNA"/>
</dbReference>
<dbReference type="AlphaFoldDB" id="A0AAW0AQJ3"/>
<keyword evidence="3" id="KW-1185">Reference proteome</keyword>
<comment type="caution">
    <text evidence="2">The sequence shown here is derived from an EMBL/GenBank/DDBJ whole genome shotgun (WGS) entry which is preliminary data.</text>
</comment>
<organism evidence="2 3">
    <name type="scientific">Favolaschia claudopus</name>
    <dbReference type="NCBI Taxonomy" id="2862362"/>
    <lineage>
        <taxon>Eukaryota</taxon>
        <taxon>Fungi</taxon>
        <taxon>Dikarya</taxon>
        <taxon>Basidiomycota</taxon>
        <taxon>Agaricomycotina</taxon>
        <taxon>Agaricomycetes</taxon>
        <taxon>Agaricomycetidae</taxon>
        <taxon>Agaricales</taxon>
        <taxon>Marasmiineae</taxon>
        <taxon>Mycenaceae</taxon>
        <taxon>Favolaschia</taxon>
    </lineage>
</organism>
<sequence>MKYFEAHRCKVRHIPYYVTDQCRGRLSTPLADADSDHSSDNGGEVRRPVYTVSSAQPKPSTGQTKLSPTPTVRWIEGTPSSRRLPTIPNICSAMALRRKGAEKGEIHLILWRLHIGSVLIQIGSSIEDICGVGLHRFRNCPCLVK</sequence>
<gene>
    <name evidence="2" type="ORF">R3P38DRAFT_2787489</name>
</gene>
<evidence type="ECO:0000313" key="3">
    <source>
        <dbReference type="Proteomes" id="UP001362999"/>
    </source>
</evidence>
<feature type="region of interest" description="Disordered" evidence="1">
    <location>
        <begin position="29"/>
        <end position="78"/>
    </location>
</feature>
<feature type="compositionally biased region" description="Polar residues" evidence="1">
    <location>
        <begin position="51"/>
        <end position="70"/>
    </location>
</feature>
<evidence type="ECO:0000313" key="2">
    <source>
        <dbReference type="EMBL" id="KAK7014659.1"/>
    </source>
</evidence>
<dbReference type="Proteomes" id="UP001362999">
    <property type="component" value="Unassembled WGS sequence"/>
</dbReference>
<proteinExistence type="predicted"/>